<dbReference type="InterPro" id="IPR013785">
    <property type="entry name" value="Aldolase_TIM"/>
</dbReference>
<evidence type="ECO:0000256" key="2">
    <source>
        <dbReference type="ARBA" id="ARBA00022485"/>
    </source>
</evidence>
<evidence type="ECO:0000313" key="10">
    <source>
        <dbReference type="Proteomes" id="UP000663570"/>
    </source>
</evidence>
<dbReference type="NCBIfam" id="TIGR04085">
    <property type="entry name" value="rSAM_more_4Fe4S"/>
    <property type="match status" value="1"/>
</dbReference>
<dbReference type="Proteomes" id="UP000663570">
    <property type="component" value="Chromosome"/>
</dbReference>
<keyword evidence="4" id="KW-0479">Metal-binding</keyword>
<dbReference type="Gene3D" id="3.20.20.70">
    <property type="entry name" value="Aldolase class I"/>
    <property type="match status" value="1"/>
</dbReference>
<dbReference type="InterPro" id="IPR047207">
    <property type="entry name" value="SPASM_anSME"/>
</dbReference>
<dbReference type="SFLD" id="SFLDS00029">
    <property type="entry name" value="Radical_SAM"/>
    <property type="match status" value="1"/>
</dbReference>
<dbReference type="InterPro" id="IPR034491">
    <property type="entry name" value="Anaerob_Ser_sulfatase-maturase"/>
</dbReference>
<dbReference type="NCBIfam" id="TIGR03942">
    <property type="entry name" value="sulfatase_rSAM"/>
    <property type="match status" value="1"/>
</dbReference>
<dbReference type="SFLD" id="SFLDG01067">
    <property type="entry name" value="SPASM/twitch_domain_containing"/>
    <property type="match status" value="1"/>
</dbReference>
<name>A0ABX7M4G1_9RHOO</name>
<dbReference type="SFLD" id="SFLDF00285">
    <property type="entry name" value="anaerobic_Ser-type_sulfatase-m"/>
    <property type="match status" value="1"/>
</dbReference>
<dbReference type="SFLD" id="SFLDG01072">
    <property type="entry name" value="dehydrogenase_like"/>
    <property type="match status" value="1"/>
</dbReference>
<dbReference type="EMBL" id="CP071060">
    <property type="protein sequence ID" value="QSI76632.1"/>
    <property type="molecule type" value="Genomic_DNA"/>
</dbReference>
<dbReference type="SUPFAM" id="SSF102114">
    <property type="entry name" value="Radical SAM enzymes"/>
    <property type="match status" value="1"/>
</dbReference>
<dbReference type="PANTHER" id="PTHR43273:SF3">
    <property type="entry name" value="ANAEROBIC SULFATASE-MATURATING ENZYME HOMOLOG ASLB-RELATED"/>
    <property type="match status" value="1"/>
</dbReference>
<dbReference type="InterPro" id="IPR023885">
    <property type="entry name" value="4Fe4S-binding_SPASM_dom"/>
</dbReference>
<proteinExistence type="inferred from homology"/>
<evidence type="ECO:0000256" key="3">
    <source>
        <dbReference type="ARBA" id="ARBA00022691"/>
    </source>
</evidence>
<gene>
    <name evidence="9" type="ORF">JY500_19575</name>
</gene>
<dbReference type="SFLD" id="SFLDG01384">
    <property type="entry name" value="thioether_bond_formation_requi"/>
    <property type="match status" value="1"/>
</dbReference>
<accession>A0ABX7M4G1</accession>
<feature type="domain" description="Radical SAM core" evidence="8">
    <location>
        <begin position="7"/>
        <end position="230"/>
    </location>
</feature>
<evidence type="ECO:0000259" key="8">
    <source>
        <dbReference type="PROSITE" id="PS51918"/>
    </source>
</evidence>
<sequence length="445" mass="49631">MTNASAVGGKPGIHVLAKPIGAVCDIACDYCFYLEKRALFPGSEQFKMPEAVLAKYIEEYVAAQSTPVVEFVWHGGEPTLLGIDFFRRVVELQQPFRAQREIRNVLQTNGLHLNDEWCRFFKQNDFFIGISLDGPQAIHDRYRKDRHGAGTFERVMAGVRLLQHHGIEFNALACVGRGTAQHPLEVYRFFKAAGINFVQFTPIVEREPDAETKAIKLWLARPSVLDRQEPNARVTPWTVEPGAYGDFLIAIYEEWVRNDVGSVFVMNFEWALTAWLGEPSPVCIFAKQCGRAVAMEHDGSVFACDHYVYPEYRLGNVMSDSLEAMVDRSVASGFGPHKEATLPQYCRTCEVKEACWGGCPKHRFAMTPDGEPGLHYLCAGYKKFFKHIRKYLRAMATLIENDLPASAVMEATKGPLIITKAPPREGSAVTMGMNAKASPPSGGSV</sequence>
<dbReference type="PANTHER" id="PTHR43273">
    <property type="entry name" value="ANAEROBIC SULFATASE-MATURATING ENZYME HOMOLOG ASLB-RELATED"/>
    <property type="match status" value="1"/>
</dbReference>
<evidence type="ECO:0000256" key="6">
    <source>
        <dbReference type="ARBA" id="ARBA00023014"/>
    </source>
</evidence>
<dbReference type="InterPro" id="IPR023867">
    <property type="entry name" value="Sulphatase_maturase_rSAM"/>
</dbReference>
<evidence type="ECO:0000313" key="9">
    <source>
        <dbReference type="EMBL" id="QSI76632.1"/>
    </source>
</evidence>
<dbReference type="PROSITE" id="PS51918">
    <property type="entry name" value="RADICAL_SAM"/>
    <property type="match status" value="1"/>
</dbReference>
<comment type="cofactor">
    <cofactor evidence="1">
        <name>[4Fe-4S] cluster</name>
        <dbReference type="ChEBI" id="CHEBI:49883"/>
    </cofactor>
</comment>
<keyword evidence="5" id="KW-0408">Iron</keyword>
<keyword evidence="10" id="KW-1185">Reference proteome</keyword>
<dbReference type="Pfam" id="PF04055">
    <property type="entry name" value="Radical_SAM"/>
    <property type="match status" value="1"/>
</dbReference>
<dbReference type="InterPro" id="IPR058240">
    <property type="entry name" value="rSAM_sf"/>
</dbReference>
<dbReference type="SFLD" id="SFLDG01386">
    <property type="entry name" value="main_SPASM_domain-containing"/>
    <property type="match status" value="1"/>
</dbReference>
<keyword evidence="2" id="KW-0004">4Fe-4S</keyword>
<comment type="similarity">
    <text evidence="7">Belongs to the radical SAM superfamily. Anaerobic sulfatase-maturating enzyme family.</text>
</comment>
<dbReference type="RefSeq" id="WP_206254274.1">
    <property type="nucleotide sequence ID" value="NZ_CP071060.1"/>
</dbReference>
<evidence type="ECO:0000256" key="5">
    <source>
        <dbReference type="ARBA" id="ARBA00023004"/>
    </source>
</evidence>
<dbReference type="CDD" id="cd01335">
    <property type="entry name" value="Radical_SAM"/>
    <property type="match status" value="1"/>
</dbReference>
<evidence type="ECO:0000256" key="4">
    <source>
        <dbReference type="ARBA" id="ARBA00022723"/>
    </source>
</evidence>
<organism evidence="9 10">
    <name type="scientific">Niveibacterium microcysteis</name>
    <dbReference type="NCBI Taxonomy" id="2811415"/>
    <lineage>
        <taxon>Bacteria</taxon>
        <taxon>Pseudomonadati</taxon>
        <taxon>Pseudomonadota</taxon>
        <taxon>Betaproteobacteria</taxon>
        <taxon>Rhodocyclales</taxon>
        <taxon>Rhodocyclaceae</taxon>
        <taxon>Niveibacterium</taxon>
    </lineage>
</organism>
<evidence type="ECO:0000256" key="1">
    <source>
        <dbReference type="ARBA" id="ARBA00001966"/>
    </source>
</evidence>
<dbReference type="CDD" id="cd21120">
    <property type="entry name" value="SPASM_anSME"/>
    <property type="match status" value="1"/>
</dbReference>
<keyword evidence="6" id="KW-0411">Iron-sulfur</keyword>
<dbReference type="InterPro" id="IPR007197">
    <property type="entry name" value="rSAM"/>
</dbReference>
<protein>
    <submittedName>
        <fullName evidence="9">Anaerobic sulfatase maturase</fullName>
    </submittedName>
</protein>
<keyword evidence="3" id="KW-0949">S-adenosyl-L-methionine</keyword>
<dbReference type="Pfam" id="PF13186">
    <property type="entry name" value="SPASM"/>
    <property type="match status" value="1"/>
</dbReference>
<reference evidence="9 10" key="1">
    <citation type="submission" date="2021-02" db="EMBL/GenBank/DDBJ databases">
        <title>Niveibacterium changnyeongensis HC41.</title>
        <authorList>
            <person name="Kang M."/>
        </authorList>
    </citation>
    <scope>NUCLEOTIDE SEQUENCE [LARGE SCALE GENOMIC DNA]</scope>
    <source>
        <strain evidence="9 10">HC41</strain>
    </source>
</reference>
<evidence type="ECO:0000256" key="7">
    <source>
        <dbReference type="ARBA" id="ARBA00023601"/>
    </source>
</evidence>